<dbReference type="EMBL" id="HACA01002211">
    <property type="protein sequence ID" value="CDW19572.1"/>
    <property type="molecule type" value="Transcribed_RNA"/>
</dbReference>
<sequence>MSSSTMISRSFCTSFHIAEIVVPTKFAFSYVYVLCISSA</sequence>
<evidence type="ECO:0000313" key="1">
    <source>
        <dbReference type="EMBL" id="CDW19572.1"/>
    </source>
</evidence>
<accession>A0A0K2T1V4</accession>
<proteinExistence type="predicted"/>
<reference evidence="1" key="1">
    <citation type="submission" date="2014-05" db="EMBL/GenBank/DDBJ databases">
        <authorList>
            <person name="Chronopoulou M."/>
        </authorList>
    </citation>
    <scope>NUCLEOTIDE SEQUENCE</scope>
    <source>
        <tissue evidence="1">Whole organism</tissue>
    </source>
</reference>
<organism evidence="1">
    <name type="scientific">Lepeophtheirus salmonis</name>
    <name type="common">Salmon louse</name>
    <name type="synonym">Caligus salmonis</name>
    <dbReference type="NCBI Taxonomy" id="72036"/>
    <lineage>
        <taxon>Eukaryota</taxon>
        <taxon>Metazoa</taxon>
        <taxon>Ecdysozoa</taxon>
        <taxon>Arthropoda</taxon>
        <taxon>Crustacea</taxon>
        <taxon>Multicrustacea</taxon>
        <taxon>Hexanauplia</taxon>
        <taxon>Copepoda</taxon>
        <taxon>Siphonostomatoida</taxon>
        <taxon>Caligidae</taxon>
        <taxon>Lepeophtheirus</taxon>
    </lineage>
</organism>
<protein>
    <submittedName>
        <fullName evidence="1">Uncharacterized protein</fullName>
    </submittedName>
</protein>
<dbReference type="AlphaFoldDB" id="A0A0K2T1V4"/>
<name>A0A0K2T1V4_LEPSM</name>